<dbReference type="Pfam" id="PF00795">
    <property type="entry name" value="CN_hydrolase"/>
    <property type="match status" value="1"/>
</dbReference>
<proteinExistence type="predicted"/>
<dbReference type="AlphaFoldDB" id="A0A1E3NDJ1"/>
<organism evidence="3 4">
    <name type="scientific">Pichia membranifaciens NRRL Y-2026</name>
    <dbReference type="NCBI Taxonomy" id="763406"/>
    <lineage>
        <taxon>Eukaryota</taxon>
        <taxon>Fungi</taxon>
        <taxon>Dikarya</taxon>
        <taxon>Ascomycota</taxon>
        <taxon>Saccharomycotina</taxon>
        <taxon>Pichiomycetes</taxon>
        <taxon>Pichiales</taxon>
        <taxon>Pichiaceae</taxon>
        <taxon>Pichia</taxon>
    </lineage>
</organism>
<feature type="domain" description="CN hydrolase" evidence="2">
    <location>
        <begin position="7"/>
        <end position="283"/>
    </location>
</feature>
<evidence type="ECO:0000256" key="1">
    <source>
        <dbReference type="ARBA" id="ARBA00022801"/>
    </source>
</evidence>
<dbReference type="STRING" id="763406.A0A1E3NDJ1"/>
<dbReference type="PROSITE" id="PS50263">
    <property type="entry name" value="CN_HYDROLASE"/>
    <property type="match status" value="1"/>
</dbReference>
<dbReference type="Proteomes" id="UP000094455">
    <property type="component" value="Unassembled WGS sequence"/>
</dbReference>
<dbReference type="PANTHER" id="PTHR43674">
    <property type="entry name" value="NITRILASE C965.09-RELATED"/>
    <property type="match status" value="1"/>
</dbReference>
<dbReference type="Gene3D" id="3.60.110.10">
    <property type="entry name" value="Carbon-nitrogen hydrolase"/>
    <property type="match status" value="1"/>
</dbReference>
<evidence type="ECO:0000313" key="3">
    <source>
        <dbReference type="EMBL" id="ODQ44184.1"/>
    </source>
</evidence>
<sequence length="324" mass="36607">MAGVRKFKIAAIQVGPIARTAKREDVVERLCGLLQEAANKKATLAVFPELTLTTFFPKWLIDSQEEVDSYFEKGDITKGPCKPLFDLAKHNGIGFYLGYAELTEDGHHFNTSILVDNRGEIVHKYRKVHLPGFVEPIADIPFQQLEKRYFEYGNLGFQAVRTNPEWIDATVGMLICNDRRWPEAWRSYALQGMDLMLIGYNSVANAVGLFGDKEDKTLRQYHSDLSVQSNAYFNSCYAVSVGKCGNEEGQNLLAGSLIVDPTGRTVVQSVIEDDDVLVREIDLDETIIGKQKMFDFARHRRPECYIRLTEQKGAIALPPYSEKK</sequence>
<dbReference type="SUPFAM" id="SSF56317">
    <property type="entry name" value="Carbon-nitrogen hydrolase"/>
    <property type="match status" value="1"/>
</dbReference>
<keyword evidence="1" id="KW-0378">Hydrolase</keyword>
<evidence type="ECO:0000259" key="2">
    <source>
        <dbReference type="PROSITE" id="PS50263"/>
    </source>
</evidence>
<dbReference type="GeneID" id="30181560"/>
<dbReference type="EMBL" id="KV454008">
    <property type="protein sequence ID" value="ODQ44184.1"/>
    <property type="molecule type" value="Genomic_DNA"/>
</dbReference>
<dbReference type="InterPro" id="IPR036526">
    <property type="entry name" value="C-N_Hydrolase_sf"/>
</dbReference>
<keyword evidence="4" id="KW-1185">Reference proteome</keyword>
<protein>
    <recommendedName>
        <fullName evidence="2">CN hydrolase domain-containing protein</fullName>
    </recommendedName>
</protein>
<dbReference type="RefSeq" id="XP_019015297.1">
    <property type="nucleotide sequence ID" value="XM_019164873.1"/>
</dbReference>
<gene>
    <name evidence="3" type="ORF">PICMEDRAFT_74793</name>
</gene>
<dbReference type="GO" id="GO:0016811">
    <property type="term" value="F:hydrolase activity, acting on carbon-nitrogen (but not peptide) bonds, in linear amides"/>
    <property type="evidence" value="ECO:0007669"/>
    <property type="project" value="TreeGrafter"/>
</dbReference>
<name>A0A1E3NDJ1_9ASCO</name>
<accession>A0A1E3NDJ1</accession>
<dbReference type="InterPro" id="IPR003010">
    <property type="entry name" value="C-N_Hydrolase"/>
</dbReference>
<dbReference type="PANTHER" id="PTHR43674:SF12">
    <property type="entry name" value="NITRILASE C965.09-RELATED"/>
    <property type="match status" value="1"/>
</dbReference>
<reference evidence="3 4" key="1">
    <citation type="journal article" date="2016" name="Proc. Natl. Acad. Sci. U.S.A.">
        <title>Comparative genomics of biotechnologically important yeasts.</title>
        <authorList>
            <person name="Riley R."/>
            <person name="Haridas S."/>
            <person name="Wolfe K.H."/>
            <person name="Lopes M.R."/>
            <person name="Hittinger C.T."/>
            <person name="Goeker M."/>
            <person name="Salamov A.A."/>
            <person name="Wisecaver J.H."/>
            <person name="Long T.M."/>
            <person name="Calvey C.H."/>
            <person name="Aerts A.L."/>
            <person name="Barry K.W."/>
            <person name="Choi C."/>
            <person name="Clum A."/>
            <person name="Coughlan A.Y."/>
            <person name="Deshpande S."/>
            <person name="Douglass A.P."/>
            <person name="Hanson S.J."/>
            <person name="Klenk H.-P."/>
            <person name="LaButti K.M."/>
            <person name="Lapidus A."/>
            <person name="Lindquist E.A."/>
            <person name="Lipzen A.M."/>
            <person name="Meier-Kolthoff J.P."/>
            <person name="Ohm R.A."/>
            <person name="Otillar R.P."/>
            <person name="Pangilinan J.L."/>
            <person name="Peng Y."/>
            <person name="Rokas A."/>
            <person name="Rosa C.A."/>
            <person name="Scheuner C."/>
            <person name="Sibirny A.A."/>
            <person name="Slot J.C."/>
            <person name="Stielow J.B."/>
            <person name="Sun H."/>
            <person name="Kurtzman C.P."/>
            <person name="Blackwell M."/>
            <person name="Grigoriev I.V."/>
            <person name="Jeffries T.W."/>
        </authorList>
    </citation>
    <scope>NUCLEOTIDE SEQUENCE [LARGE SCALE GENOMIC DNA]</scope>
    <source>
        <strain evidence="3 4">NRRL Y-2026</strain>
    </source>
</reference>
<dbReference type="InterPro" id="IPR050345">
    <property type="entry name" value="Aliph_Amidase/BUP"/>
</dbReference>
<dbReference type="OrthoDB" id="10250282at2759"/>
<evidence type="ECO:0000313" key="4">
    <source>
        <dbReference type="Proteomes" id="UP000094455"/>
    </source>
</evidence>